<keyword evidence="2" id="KW-1185">Reference proteome</keyword>
<comment type="caution">
    <text evidence="1">The sequence shown here is derived from an EMBL/GenBank/DDBJ whole genome shotgun (WGS) entry which is preliminary data.</text>
</comment>
<accession>A0ACC2DWF4</accession>
<protein>
    <submittedName>
        <fullName evidence="1">Uncharacterized protein</fullName>
    </submittedName>
</protein>
<gene>
    <name evidence="1" type="ORF">O6H91_04G033900</name>
</gene>
<organism evidence="1 2">
    <name type="scientific">Diphasiastrum complanatum</name>
    <name type="common">Issler's clubmoss</name>
    <name type="synonym">Lycopodium complanatum</name>
    <dbReference type="NCBI Taxonomy" id="34168"/>
    <lineage>
        <taxon>Eukaryota</taxon>
        <taxon>Viridiplantae</taxon>
        <taxon>Streptophyta</taxon>
        <taxon>Embryophyta</taxon>
        <taxon>Tracheophyta</taxon>
        <taxon>Lycopodiopsida</taxon>
        <taxon>Lycopodiales</taxon>
        <taxon>Lycopodiaceae</taxon>
        <taxon>Lycopodioideae</taxon>
        <taxon>Diphasiastrum</taxon>
    </lineage>
</organism>
<evidence type="ECO:0000313" key="2">
    <source>
        <dbReference type="Proteomes" id="UP001162992"/>
    </source>
</evidence>
<dbReference type="EMBL" id="CM055095">
    <property type="protein sequence ID" value="KAJ7558332.1"/>
    <property type="molecule type" value="Genomic_DNA"/>
</dbReference>
<dbReference type="Proteomes" id="UP001162992">
    <property type="component" value="Chromosome 4"/>
</dbReference>
<sequence>MILWALEAGKCIGAIVTGKFSYYLIIFSEVSLFVLYSNKVSSVAYFLSLICSEVSLFVLYFSEVRSALCSSSYFSRKQHVYDLRLTRYLEPLLSFYDISSNPL</sequence>
<reference evidence="2" key="1">
    <citation type="journal article" date="2024" name="Proc. Natl. Acad. Sci. U.S.A.">
        <title>Extraordinary preservation of gene collinearity over three hundred million years revealed in homosporous lycophytes.</title>
        <authorList>
            <person name="Li C."/>
            <person name="Wickell D."/>
            <person name="Kuo L.Y."/>
            <person name="Chen X."/>
            <person name="Nie B."/>
            <person name="Liao X."/>
            <person name="Peng D."/>
            <person name="Ji J."/>
            <person name="Jenkins J."/>
            <person name="Williams M."/>
            <person name="Shu S."/>
            <person name="Plott C."/>
            <person name="Barry K."/>
            <person name="Rajasekar S."/>
            <person name="Grimwood J."/>
            <person name="Han X."/>
            <person name="Sun S."/>
            <person name="Hou Z."/>
            <person name="He W."/>
            <person name="Dai G."/>
            <person name="Sun C."/>
            <person name="Schmutz J."/>
            <person name="Leebens-Mack J.H."/>
            <person name="Li F.W."/>
            <person name="Wang L."/>
        </authorList>
    </citation>
    <scope>NUCLEOTIDE SEQUENCE [LARGE SCALE GENOMIC DNA]</scope>
    <source>
        <strain evidence="2">cv. PW_Plant_1</strain>
    </source>
</reference>
<proteinExistence type="predicted"/>
<name>A0ACC2DWF4_DIPCM</name>
<evidence type="ECO:0000313" key="1">
    <source>
        <dbReference type="EMBL" id="KAJ7558332.1"/>
    </source>
</evidence>